<gene>
    <name evidence="1" type="ORF">D7B24_001001</name>
</gene>
<comment type="caution">
    <text evidence="1">The sequence shown here is derived from an EMBL/GenBank/DDBJ whole genome shotgun (WGS) entry which is preliminary data.</text>
</comment>
<dbReference type="EMBL" id="RBVV01000118">
    <property type="protein sequence ID" value="RNJ54026.1"/>
    <property type="molecule type" value="Genomic_DNA"/>
</dbReference>
<dbReference type="AlphaFoldDB" id="A0A3M9Y2B0"/>
<reference evidence="1 2" key="1">
    <citation type="submission" date="2018-10" db="EMBL/GenBank/DDBJ databases">
        <title>Genome sequence of Verticillium nonalfalfae VnAa140.</title>
        <authorList>
            <person name="Stajich J.E."/>
            <person name="Kasson M.T."/>
        </authorList>
    </citation>
    <scope>NUCLEOTIDE SEQUENCE [LARGE SCALE GENOMIC DNA]</scope>
    <source>
        <strain evidence="1 2">VnAa140</strain>
    </source>
</reference>
<dbReference type="Proteomes" id="UP000267145">
    <property type="component" value="Unassembled WGS sequence"/>
</dbReference>
<sequence>MASSDWYTIPCRPHIKIDDELLDEGFVKNALVLADQDPQRSGVFFSEFLTGYYKQIALGKCKDIGDTFLGTLSEDGDTIAWDMRRDMFLGASQAYHQCHRLRHIYESLQAVMISPPTYLESLLQSLRYAYEEQALLAAWRVRHIKSVGRFYEQSRERATLSATEQ</sequence>
<proteinExistence type="predicted"/>
<dbReference type="GeneID" id="39604690"/>
<dbReference type="RefSeq" id="XP_028492184.1">
    <property type="nucleotide sequence ID" value="XM_028635246.1"/>
</dbReference>
<evidence type="ECO:0000313" key="1">
    <source>
        <dbReference type="EMBL" id="RNJ54026.1"/>
    </source>
</evidence>
<evidence type="ECO:0000313" key="2">
    <source>
        <dbReference type="Proteomes" id="UP000267145"/>
    </source>
</evidence>
<keyword evidence="2" id="KW-1185">Reference proteome</keyword>
<protein>
    <submittedName>
        <fullName evidence="1">Uncharacterized protein</fullName>
    </submittedName>
</protein>
<name>A0A3M9Y2B0_9PEZI</name>
<accession>A0A3M9Y2B0</accession>
<organism evidence="1 2">
    <name type="scientific">Verticillium nonalfalfae</name>
    <dbReference type="NCBI Taxonomy" id="1051616"/>
    <lineage>
        <taxon>Eukaryota</taxon>
        <taxon>Fungi</taxon>
        <taxon>Dikarya</taxon>
        <taxon>Ascomycota</taxon>
        <taxon>Pezizomycotina</taxon>
        <taxon>Sordariomycetes</taxon>
        <taxon>Hypocreomycetidae</taxon>
        <taxon>Glomerellales</taxon>
        <taxon>Plectosphaerellaceae</taxon>
        <taxon>Verticillium</taxon>
    </lineage>
</organism>